<evidence type="ECO:0000256" key="2">
    <source>
        <dbReference type="ARBA" id="ARBA00056284"/>
    </source>
</evidence>
<dbReference type="Proteomes" id="UP001139559">
    <property type="component" value="Unassembled WGS sequence"/>
</dbReference>
<evidence type="ECO:0000313" key="6">
    <source>
        <dbReference type="EMBL" id="MCK6264590.1"/>
    </source>
</evidence>
<comment type="function">
    <text evidence="2">Component of the tagatose-1,6-bisphosphate aldolase GatYZ that is required for full activity and stability of the Y subunit. Could have a chaperone-like function for the proper and stable folding of GatY. When expressed alone, GatZ does not show any aldolase activity. Is involved in the catabolism of galactitol.</text>
</comment>
<evidence type="ECO:0000256" key="5">
    <source>
        <dbReference type="ARBA" id="ARBA00067234"/>
    </source>
</evidence>
<evidence type="ECO:0000256" key="4">
    <source>
        <dbReference type="ARBA" id="ARBA00063661"/>
    </source>
</evidence>
<dbReference type="GO" id="GO:0005975">
    <property type="term" value="P:carbohydrate metabolic process"/>
    <property type="evidence" value="ECO:0007669"/>
    <property type="project" value="InterPro"/>
</dbReference>
<comment type="subunit">
    <text evidence="4">Forms a complex with GatY.</text>
</comment>
<dbReference type="PANTHER" id="PTHR32502">
    <property type="entry name" value="N-ACETYLGALACTOSAMINE PERMEASE II COMPONENT-RELATED"/>
    <property type="match status" value="1"/>
</dbReference>
<dbReference type="FunFam" id="3.20.20.70:FF:000141">
    <property type="entry name" value="D-tagatose-1,6-bisphosphate aldolase subunit GatZ"/>
    <property type="match status" value="1"/>
</dbReference>
<comment type="caution">
    <text evidence="6">The sequence shown here is derived from an EMBL/GenBank/DDBJ whole genome shotgun (WGS) entry which is preliminary data.</text>
</comment>
<reference evidence="6" key="1">
    <citation type="submission" date="2021-11" db="EMBL/GenBank/DDBJ databases">
        <title>Vibrio ZSDE26 sp. nov. and Vibrio ZSDZ34 sp. nov., isolated from coastal seawater in Qingdao.</title>
        <authorList>
            <person name="Zhang P."/>
        </authorList>
    </citation>
    <scope>NUCLEOTIDE SEQUENCE</scope>
    <source>
        <strain evidence="6">ZSDE26</strain>
    </source>
</reference>
<dbReference type="GO" id="GO:0016829">
    <property type="term" value="F:lyase activity"/>
    <property type="evidence" value="ECO:0007669"/>
    <property type="project" value="UniProtKB-KW"/>
</dbReference>
<comment type="similarity">
    <text evidence="3">Belongs to the GatZ/KbaZ family. GatZ subfamily.</text>
</comment>
<dbReference type="GO" id="GO:0009401">
    <property type="term" value="P:phosphoenolpyruvate-dependent sugar phosphotransferase system"/>
    <property type="evidence" value="ECO:0007669"/>
    <property type="project" value="TreeGrafter"/>
</dbReference>
<name>A0A9X2BIX7_9VIBR</name>
<dbReference type="Pfam" id="PF08013">
    <property type="entry name" value="GatZ_KbaZ-like"/>
    <property type="match status" value="1"/>
</dbReference>
<organism evidence="6 7">
    <name type="scientific">Vibrio amylolyticus</name>
    <dbReference type="NCBI Taxonomy" id="2847292"/>
    <lineage>
        <taxon>Bacteria</taxon>
        <taxon>Pseudomonadati</taxon>
        <taxon>Pseudomonadota</taxon>
        <taxon>Gammaproteobacteria</taxon>
        <taxon>Vibrionales</taxon>
        <taxon>Vibrionaceae</taxon>
        <taxon>Vibrio</taxon>
    </lineage>
</organism>
<dbReference type="InterPro" id="IPR013785">
    <property type="entry name" value="Aldolase_TIM"/>
</dbReference>
<dbReference type="EMBL" id="JAJHVV010000009">
    <property type="protein sequence ID" value="MCK6264590.1"/>
    <property type="molecule type" value="Genomic_DNA"/>
</dbReference>
<accession>A0A9X2BIX7</accession>
<dbReference type="NCBIfam" id="NF011626">
    <property type="entry name" value="PRK15052.1"/>
    <property type="match status" value="1"/>
</dbReference>
<dbReference type="PIRSF" id="PIRSF009264">
    <property type="entry name" value="TagBP_ald_AgaZ"/>
    <property type="match status" value="1"/>
</dbReference>
<dbReference type="SUPFAM" id="SSF51569">
    <property type="entry name" value="Aldolase"/>
    <property type="match status" value="1"/>
</dbReference>
<dbReference type="AlphaFoldDB" id="A0A9X2BIX7"/>
<sequence length="424" mass="47396">MKNIVKAHGSKGNVGICSVCSAHPWVIEAALRFELASTNKVLIESTSNQVNQFGGYTGMVPSQFRDFVFELANKIGFPKQRIILGGDHLGPNCWQSESAESAMLKSEALIDAYVSAGYSKIHLDTSMSCAGDPEPLDPMEVARRAARLAKVAEASASPELKETLTYVIGTEVPVPGGEKEAIKAVHVTEVDSARMTIETHKQAFEEIGIYHALDRVVGVVVQPAVEFDHSNVIHYKSEQAQELSKFIESTPYIYEAHSTDYQTKENLQQLVRDHYAILKVGPWLTFAMREAIYALAEIEKELVDAAKQSHAKDVISQILMDDKRYWEQYYSTTFSDARVQLSFSLSDRIRYYWADERIMKALDTMISNLDDVEIPLGLLSQYLPVQCGKVLSGEMKATPMEVIYSKIQEVLEQYSFACVPRECA</sequence>
<proteinExistence type="inferred from homology"/>
<dbReference type="InterPro" id="IPR050303">
    <property type="entry name" value="GatZ_KbaZ_carbometab"/>
</dbReference>
<evidence type="ECO:0000256" key="3">
    <source>
        <dbReference type="ARBA" id="ARBA00061222"/>
    </source>
</evidence>
<dbReference type="RefSeq" id="WP_248009668.1">
    <property type="nucleotide sequence ID" value="NZ_JAJHVV010000009.1"/>
</dbReference>
<dbReference type="PANTHER" id="PTHR32502:SF12">
    <property type="entry name" value="D-TAGATOSE-1,6-BISPHOSPHATE ALDOLASE SUBUNIT GATZ"/>
    <property type="match status" value="1"/>
</dbReference>
<keyword evidence="7" id="KW-1185">Reference proteome</keyword>
<evidence type="ECO:0000256" key="1">
    <source>
        <dbReference type="ARBA" id="ARBA00005191"/>
    </source>
</evidence>
<dbReference type="Gene3D" id="1.10.400.20">
    <property type="entry name" value="putative tagatose 6-phosphate kinase domain like"/>
    <property type="match status" value="1"/>
</dbReference>
<dbReference type="GO" id="GO:0005886">
    <property type="term" value="C:plasma membrane"/>
    <property type="evidence" value="ECO:0007669"/>
    <property type="project" value="TreeGrafter"/>
</dbReference>
<keyword evidence="6" id="KW-0456">Lyase</keyword>
<dbReference type="Gene3D" id="3.20.20.70">
    <property type="entry name" value="Aldolase class I"/>
    <property type="match status" value="1"/>
</dbReference>
<gene>
    <name evidence="6" type="primary">gatZ</name>
    <name evidence="6" type="ORF">KP803_15020</name>
</gene>
<comment type="pathway">
    <text evidence="1">Carbohydrate metabolism; D-tagatose 6-phosphate degradation; D-glyceraldehyde 3-phosphate and glycerone phosphate from D-tagatose 6-phosphate: step 2/2.</text>
</comment>
<evidence type="ECO:0000313" key="7">
    <source>
        <dbReference type="Proteomes" id="UP001139559"/>
    </source>
</evidence>
<dbReference type="NCBIfam" id="TIGR02810">
    <property type="entry name" value="agaZ_gatZ"/>
    <property type="match status" value="1"/>
</dbReference>
<dbReference type="InterPro" id="IPR012062">
    <property type="entry name" value="GatZ/KbaZ-like"/>
</dbReference>
<protein>
    <recommendedName>
        <fullName evidence="5">D-tagatose-1,6-bisphosphate aldolase subunit GatZ</fullName>
    </recommendedName>
</protein>